<accession>A0A963YW54</accession>
<keyword evidence="1" id="KW-0540">Nuclease</keyword>
<dbReference type="InterPro" id="IPR029052">
    <property type="entry name" value="Metallo-depent_PP-like"/>
</dbReference>
<evidence type="ECO:0000313" key="6">
    <source>
        <dbReference type="Proteomes" id="UP000708298"/>
    </source>
</evidence>
<dbReference type="RefSeq" id="WP_227323603.1">
    <property type="nucleotide sequence ID" value="NZ_JAESVB010000020.1"/>
</dbReference>
<proteinExistence type="predicted"/>
<dbReference type="SUPFAM" id="SSF56300">
    <property type="entry name" value="Metallo-dependent phosphatases"/>
    <property type="match status" value="1"/>
</dbReference>
<dbReference type="InterPro" id="IPR041796">
    <property type="entry name" value="Mre11_N"/>
</dbReference>
<dbReference type="CDD" id="cd00840">
    <property type="entry name" value="MPP_Mre11_N"/>
    <property type="match status" value="1"/>
</dbReference>
<keyword evidence="3 5" id="KW-0269">Exonuclease</keyword>
<dbReference type="PANTHER" id="PTHR30337">
    <property type="entry name" value="COMPONENT OF ATP-DEPENDENT DSDNA EXONUCLEASE"/>
    <property type="match status" value="1"/>
</dbReference>
<dbReference type="Gene3D" id="3.60.21.10">
    <property type="match status" value="1"/>
</dbReference>
<gene>
    <name evidence="5" type="ORF">ASILVAE211_22405</name>
</gene>
<organism evidence="5 6">
    <name type="scientific">Acidisoma silvae</name>
    <dbReference type="NCBI Taxonomy" id="2802396"/>
    <lineage>
        <taxon>Bacteria</taxon>
        <taxon>Pseudomonadati</taxon>
        <taxon>Pseudomonadota</taxon>
        <taxon>Alphaproteobacteria</taxon>
        <taxon>Acetobacterales</taxon>
        <taxon>Acidocellaceae</taxon>
        <taxon>Acidisoma</taxon>
    </lineage>
</organism>
<evidence type="ECO:0000256" key="3">
    <source>
        <dbReference type="ARBA" id="ARBA00022839"/>
    </source>
</evidence>
<name>A0A963YW54_9PROT</name>
<reference evidence="5" key="2">
    <citation type="submission" date="2021-01" db="EMBL/GenBank/DDBJ databases">
        <authorList>
            <person name="Mieszkin S."/>
            <person name="Pouder E."/>
            <person name="Alain K."/>
        </authorList>
    </citation>
    <scope>NUCLEOTIDE SEQUENCE</scope>
    <source>
        <strain evidence="5">HW T2.11</strain>
    </source>
</reference>
<protein>
    <submittedName>
        <fullName evidence="5">DNA repair exonuclease</fullName>
    </submittedName>
</protein>
<evidence type="ECO:0000313" key="5">
    <source>
        <dbReference type="EMBL" id="MCB8877959.1"/>
    </source>
</evidence>
<dbReference type="InterPro" id="IPR004843">
    <property type="entry name" value="Calcineurin-like_PHP"/>
</dbReference>
<dbReference type="InterPro" id="IPR050535">
    <property type="entry name" value="DNA_Repair-Maintenance_Comp"/>
</dbReference>
<feature type="domain" description="Calcineurin-like phosphoesterase" evidence="4">
    <location>
        <begin position="1"/>
        <end position="110"/>
    </location>
</feature>
<dbReference type="InterPro" id="IPR014577">
    <property type="entry name" value="UCP033093_metalloPase"/>
</dbReference>
<dbReference type="PIRSF" id="PIRSF033093">
    <property type="entry name" value="UCP_ML1119"/>
    <property type="match status" value="1"/>
</dbReference>
<evidence type="ECO:0000256" key="2">
    <source>
        <dbReference type="ARBA" id="ARBA00022801"/>
    </source>
</evidence>
<comment type="caution">
    <text evidence="5">The sequence shown here is derived from an EMBL/GenBank/DDBJ whole genome shotgun (WGS) entry which is preliminary data.</text>
</comment>
<dbReference type="AlphaFoldDB" id="A0A963YW54"/>
<dbReference type="Pfam" id="PF00149">
    <property type="entry name" value="Metallophos"/>
    <property type="match status" value="1"/>
</dbReference>
<dbReference type="PANTHER" id="PTHR30337:SF0">
    <property type="entry name" value="NUCLEASE SBCCD SUBUNIT D"/>
    <property type="match status" value="1"/>
</dbReference>
<reference evidence="5" key="1">
    <citation type="journal article" date="2021" name="Microorganisms">
        <title>Acidisoma silvae sp. nov. and Acidisomacellulosilytica sp. nov., Two Acidophilic Bacteria Isolated from Decaying Wood, Hydrolyzing Cellulose and Producing Poly-3-hydroxybutyrate.</title>
        <authorList>
            <person name="Mieszkin S."/>
            <person name="Pouder E."/>
            <person name="Uroz S."/>
            <person name="Simon-Colin C."/>
            <person name="Alain K."/>
        </authorList>
    </citation>
    <scope>NUCLEOTIDE SEQUENCE</scope>
    <source>
        <strain evidence="5">HW T2.11</strain>
    </source>
</reference>
<dbReference type="EMBL" id="JAESVB010000020">
    <property type="protein sequence ID" value="MCB8877959.1"/>
    <property type="molecule type" value="Genomic_DNA"/>
</dbReference>
<dbReference type="Proteomes" id="UP000708298">
    <property type="component" value="Unassembled WGS sequence"/>
</dbReference>
<keyword evidence="6" id="KW-1185">Reference proteome</keyword>
<keyword evidence="2" id="KW-0378">Hydrolase</keyword>
<dbReference type="GO" id="GO:0004527">
    <property type="term" value="F:exonuclease activity"/>
    <property type="evidence" value="ECO:0007669"/>
    <property type="project" value="UniProtKB-KW"/>
</dbReference>
<evidence type="ECO:0000259" key="4">
    <source>
        <dbReference type="Pfam" id="PF00149"/>
    </source>
</evidence>
<sequence length="370" mass="41309">MRFIHTADWQLGKPFGRFQPEVRVALADARLDVVDTIGRLAVSSGTKHVLVAGDVFDSDGPEDRVLVQALSRMARHTCQWWLLPGNHDAARTGGLWDRIRSKGVHNVRVLTEPTAIEMEPGVWLLPAPLQLRHQLEDPTVAFDRMETPGARLRIGLGHGSIRDFSMRGETRNQIAADRARQSKLDYLALGDWHGVLQIDGRTWYAGTPEADGFQRNDPGQVLLVELDPQREPVVTPHRTGKFQWLQREWRLQDDADFLARWQALQREVDPSSTLLQLTLTGIVGLADRVSIIGRLESEARHILRYLDLRADDLSGQPTDEDLAALHVEGMLGVAADKLKAKIAVGGVQAALAKRALERLYVEAQRGRDGI</sequence>
<evidence type="ECO:0000256" key="1">
    <source>
        <dbReference type="ARBA" id="ARBA00022722"/>
    </source>
</evidence>